<dbReference type="Gene3D" id="3.90.420.10">
    <property type="entry name" value="Oxidoreductase, molybdopterin-binding domain"/>
    <property type="match status" value="1"/>
</dbReference>
<dbReference type="GO" id="GO:0016672">
    <property type="term" value="F:oxidoreductase activity, acting on a sulfur group of donors, quinone or similar compound as acceptor"/>
    <property type="evidence" value="ECO:0007669"/>
    <property type="project" value="UniProtKB-UniRule"/>
</dbReference>
<feature type="binding site" evidence="5">
    <location>
        <position position="287"/>
    </location>
    <ligand>
        <name>Mo-molybdopterin</name>
        <dbReference type="ChEBI" id="CHEBI:71302"/>
    </ligand>
</feature>
<dbReference type="InterPro" id="IPR000572">
    <property type="entry name" value="OxRdtase_Mopterin-bd_dom"/>
</dbReference>
<dbReference type="Pfam" id="PF00174">
    <property type="entry name" value="Oxidored_molyb"/>
    <property type="match status" value="1"/>
</dbReference>
<dbReference type="EMBL" id="CP036265">
    <property type="protein sequence ID" value="QDT16504.1"/>
    <property type="molecule type" value="Genomic_DNA"/>
</dbReference>
<sequence length="383" mass="41567">MPGRAAAATMERPVPPAVASPVPRDPAVPPTDPAVDPVTPYPVYLNRRRLIRAGALAGSALLTGGVYRLLTADGAGAETEVLTGLNRSPAPPARPAAPPENGTPGDAAPAEELPEEPVALTEAERAERGFTVDEEVTEKAAALNYNNFYEFTTDKTGVASLASDFKTDGWTLEVGGLVEKPQTFTLPQLKALAPLEERIYRMRCVEAWSMVLPWAGIQLSALLDAVRPTAAAKYVAFETLYAPDRMPGQQRAVLDWPYVEGLTLPEAQHPLTLLALGLYGRELAPQNGAPVRLVVPWKYGFKGIKSIVRISLTDTQPPCTWNEAAPSEYGFFANVNPQVDHPRWSQATERRIGEPGRRPTLMFNGYEAQVAHLYDGMNLTESF</sequence>
<dbReference type="GO" id="GO:0030091">
    <property type="term" value="P:protein repair"/>
    <property type="evidence" value="ECO:0007669"/>
    <property type="project" value="UniProtKB-UniRule"/>
</dbReference>
<keyword evidence="3 5" id="KW-0732">Signal</keyword>
<comment type="catalytic activity">
    <reaction evidence="5">
        <text>L-methionyl-[protein] + a quinone + H2O = L-methionyl-(S)-S-oxide-[protein] + a quinol</text>
        <dbReference type="Rhea" id="RHEA:51292"/>
        <dbReference type="Rhea" id="RHEA-COMP:12313"/>
        <dbReference type="Rhea" id="RHEA-COMP:12315"/>
        <dbReference type="ChEBI" id="CHEBI:15377"/>
        <dbReference type="ChEBI" id="CHEBI:16044"/>
        <dbReference type="ChEBI" id="CHEBI:24646"/>
        <dbReference type="ChEBI" id="CHEBI:44120"/>
        <dbReference type="ChEBI" id="CHEBI:132124"/>
    </reaction>
</comment>
<evidence type="ECO:0000256" key="6">
    <source>
        <dbReference type="SAM" id="MobiDB-lite"/>
    </source>
</evidence>
<feature type="domain" description="Oxidoreductase molybdopterin-binding" evidence="7">
    <location>
        <begin position="165"/>
        <end position="321"/>
    </location>
</feature>
<comment type="function">
    <text evidence="5">Part of the MsrPQ system that repairs oxidized cell envelope proteins containing methionine sulfoxide residues (Met-O), using respiratory chain electrons. Thus protects these proteins from oxidative-stress damage caused by reactive species of oxygen and chlorine. MsrPQ is essential for the maintenance of envelope integrity under bleach stress, rescuing a wide series of structurally unrelated cell envelope proteins from methionine oxidation. The catalytic subunit MsrP is non-stereospecific, being able to reduce both (R-) and (S-) diastereoisomers of methionine sulfoxide.</text>
</comment>
<gene>
    <name evidence="8" type="primary">yedY_1</name>
    <name evidence="5" type="synonym">msrP</name>
    <name evidence="8" type="ORF">CA12_26080</name>
</gene>
<name>A0A517PAV7_9PLAN</name>
<dbReference type="GO" id="GO:0043546">
    <property type="term" value="F:molybdopterin cofactor binding"/>
    <property type="evidence" value="ECO:0007669"/>
    <property type="project" value="UniProtKB-UniRule"/>
</dbReference>
<proteinExistence type="inferred from homology"/>
<comment type="catalytic activity">
    <reaction evidence="5">
        <text>L-methionyl-[protein] + a quinone + H2O = L-methionyl-(R)-S-oxide-[protein] + a quinol</text>
        <dbReference type="Rhea" id="RHEA:51296"/>
        <dbReference type="Rhea" id="RHEA-COMP:12313"/>
        <dbReference type="Rhea" id="RHEA-COMP:12314"/>
        <dbReference type="ChEBI" id="CHEBI:15377"/>
        <dbReference type="ChEBI" id="CHEBI:16044"/>
        <dbReference type="ChEBI" id="CHEBI:24646"/>
        <dbReference type="ChEBI" id="CHEBI:45764"/>
        <dbReference type="ChEBI" id="CHEBI:132124"/>
    </reaction>
</comment>
<organism evidence="8 9">
    <name type="scientific">Alienimonas californiensis</name>
    <dbReference type="NCBI Taxonomy" id="2527989"/>
    <lineage>
        <taxon>Bacteria</taxon>
        <taxon>Pseudomonadati</taxon>
        <taxon>Planctomycetota</taxon>
        <taxon>Planctomycetia</taxon>
        <taxon>Planctomycetales</taxon>
        <taxon>Planctomycetaceae</taxon>
        <taxon>Alienimonas</taxon>
    </lineage>
</organism>
<keyword evidence="1 5" id="KW-0500">Molybdenum</keyword>
<protein>
    <recommendedName>
        <fullName evidence="5">Protein-methionine-sulfoxide reductase catalytic subunit MsrP</fullName>
        <ecNumber evidence="5">1.8.5.-</ecNumber>
    </recommendedName>
</protein>
<keyword evidence="9" id="KW-1185">Reference proteome</keyword>
<dbReference type="InterPro" id="IPR022867">
    <property type="entry name" value="MsrP"/>
</dbReference>
<feature type="region of interest" description="Disordered" evidence="6">
    <location>
        <begin position="1"/>
        <end position="34"/>
    </location>
</feature>
<evidence type="ECO:0000313" key="8">
    <source>
        <dbReference type="EMBL" id="QDT16504.1"/>
    </source>
</evidence>
<dbReference type="KEGG" id="acaf:CA12_26080"/>
<evidence type="ECO:0000256" key="5">
    <source>
        <dbReference type="HAMAP-Rule" id="MF_01206"/>
    </source>
</evidence>
<feature type="compositionally biased region" description="Pro residues" evidence="6">
    <location>
        <begin position="13"/>
        <end position="32"/>
    </location>
</feature>
<dbReference type="GO" id="GO:0046872">
    <property type="term" value="F:metal ion binding"/>
    <property type="evidence" value="ECO:0007669"/>
    <property type="project" value="UniProtKB-KW"/>
</dbReference>
<dbReference type="SUPFAM" id="SSF56524">
    <property type="entry name" value="Oxidoreductase molybdopterin-binding domain"/>
    <property type="match status" value="1"/>
</dbReference>
<keyword evidence="2 5" id="KW-0479">Metal-binding</keyword>
<feature type="compositionally biased region" description="Pro residues" evidence="6">
    <location>
        <begin position="89"/>
        <end position="98"/>
    </location>
</feature>
<feature type="binding site" evidence="5">
    <location>
        <begin position="303"/>
        <end position="305"/>
    </location>
    <ligand>
        <name>Mo-molybdopterin</name>
        <dbReference type="ChEBI" id="CHEBI:71302"/>
    </ligand>
</feature>
<keyword evidence="4 5" id="KW-0560">Oxidoreductase</keyword>
<comment type="cofactor">
    <cofactor evidence="5">
        <name>Mo-molybdopterin</name>
        <dbReference type="ChEBI" id="CHEBI:71302"/>
    </cofactor>
    <text evidence="5">Binds 1 Mo-molybdopterin (Mo-MPT) cofactor per subunit.</text>
</comment>
<feature type="binding site" evidence="5">
    <location>
        <position position="239"/>
    </location>
    <ligand>
        <name>Mo-molybdopterin</name>
        <dbReference type="ChEBI" id="CHEBI:71302"/>
    </ligand>
</feature>
<comment type="similarity">
    <text evidence="5">Belongs to the MsrP family.</text>
</comment>
<feature type="binding site" evidence="5">
    <location>
        <begin position="149"/>
        <end position="150"/>
    </location>
    <ligand>
        <name>Mo-molybdopterin</name>
        <dbReference type="ChEBI" id="CHEBI:71302"/>
    </ligand>
</feature>
<evidence type="ECO:0000259" key="7">
    <source>
        <dbReference type="Pfam" id="PF00174"/>
    </source>
</evidence>
<dbReference type="EC" id="1.8.5.-" evidence="5"/>
<feature type="binding site" evidence="5">
    <location>
        <position position="204"/>
    </location>
    <ligand>
        <name>Mo-molybdopterin</name>
        <dbReference type="ChEBI" id="CHEBI:71302"/>
    </ligand>
    <ligandPart>
        <name>Mo</name>
        <dbReference type="ChEBI" id="CHEBI:28685"/>
    </ligandPart>
</feature>
<dbReference type="NCBIfam" id="NF003767">
    <property type="entry name" value="PRK05363.1"/>
    <property type="match status" value="1"/>
</dbReference>
<dbReference type="PANTHER" id="PTHR43032:SF3">
    <property type="entry name" value="PROTEIN-METHIONINE-SULFOXIDE REDUCTASE CATALYTIC SUBUNIT MSRP"/>
    <property type="match status" value="1"/>
</dbReference>
<evidence type="ECO:0000256" key="2">
    <source>
        <dbReference type="ARBA" id="ARBA00022723"/>
    </source>
</evidence>
<comment type="subunit">
    <text evidence="5">Heterodimer of a catalytic subunit (MsrP) and a heme-binding subunit (MsrQ).</text>
</comment>
<reference evidence="8 9" key="1">
    <citation type="submission" date="2019-02" db="EMBL/GenBank/DDBJ databases">
        <title>Deep-cultivation of Planctomycetes and their phenomic and genomic characterization uncovers novel biology.</title>
        <authorList>
            <person name="Wiegand S."/>
            <person name="Jogler M."/>
            <person name="Boedeker C."/>
            <person name="Pinto D."/>
            <person name="Vollmers J."/>
            <person name="Rivas-Marin E."/>
            <person name="Kohn T."/>
            <person name="Peeters S.H."/>
            <person name="Heuer A."/>
            <person name="Rast P."/>
            <person name="Oberbeckmann S."/>
            <person name="Bunk B."/>
            <person name="Jeske O."/>
            <person name="Meyerdierks A."/>
            <person name="Storesund J.E."/>
            <person name="Kallscheuer N."/>
            <person name="Luecker S."/>
            <person name="Lage O.M."/>
            <person name="Pohl T."/>
            <person name="Merkel B.J."/>
            <person name="Hornburger P."/>
            <person name="Mueller R.-W."/>
            <person name="Bruemmer F."/>
            <person name="Labrenz M."/>
            <person name="Spormann A.M."/>
            <person name="Op den Camp H."/>
            <person name="Overmann J."/>
            <person name="Amann R."/>
            <person name="Jetten M.S.M."/>
            <person name="Mascher T."/>
            <person name="Medema M.H."/>
            <person name="Devos D.P."/>
            <person name="Kaster A.-K."/>
            <person name="Ovreas L."/>
            <person name="Rohde M."/>
            <person name="Galperin M.Y."/>
            <person name="Jogler C."/>
        </authorList>
    </citation>
    <scope>NUCLEOTIDE SEQUENCE [LARGE SCALE GENOMIC DNA]</scope>
    <source>
        <strain evidence="8 9">CA12</strain>
    </source>
</reference>
<evidence type="ECO:0000256" key="1">
    <source>
        <dbReference type="ARBA" id="ARBA00022505"/>
    </source>
</evidence>
<evidence type="ECO:0000256" key="4">
    <source>
        <dbReference type="ARBA" id="ARBA00023002"/>
    </source>
</evidence>
<feature type="region of interest" description="Disordered" evidence="6">
    <location>
        <begin position="84"/>
        <end position="114"/>
    </location>
</feature>
<dbReference type="Proteomes" id="UP000318741">
    <property type="component" value="Chromosome"/>
</dbReference>
<evidence type="ECO:0000313" key="9">
    <source>
        <dbReference type="Proteomes" id="UP000318741"/>
    </source>
</evidence>
<dbReference type="HAMAP" id="MF_01206">
    <property type="entry name" value="MsrP"/>
    <property type="match status" value="1"/>
</dbReference>
<dbReference type="AlphaFoldDB" id="A0A517PAV7"/>
<dbReference type="PANTHER" id="PTHR43032">
    <property type="entry name" value="PROTEIN-METHIONINE-SULFOXIDE REDUCTASE"/>
    <property type="match status" value="1"/>
</dbReference>
<feature type="binding site" evidence="5">
    <location>
        <position position="292"/>
    </location>
    <ligand>
        <name>Mo-molybdopterin</name>
        <dbReference type="ChEBI" id="CHEBI:71302"/>
    </ligand>
</feature>
<accession>A0A517PAV7</accession>
<dbReference type="InterPro" id="IPR036374">
    <property type="entry name" value="OxRdtase_Mopterin-bd_sf"/>
</dbReference>
<feature type="binding site" evidence="5">
    <location>
        <position position="146"/>
    </location>
    <ligand>
        <name>Mo-molybdopterin</name>
        <dbReference type="ChEBI" id="CHEBI:71302"/>
    </ligand>
</feature>
<evidence type="ECO:0000256" key="3">
    <source>
        <dbReference type="ARBA" id="ARBA00022729"/>
    </source>
</evidence>